<evidence type="ECO:0000313" key="1">
    <source>
        <dbReference type="EMBL" id="SBW28794.1"/>
    </source>
</evidence>
<sequence>MREPWTVGRHWDDLARRVAALTATFDSTDGTDEAGERKLPTSQMHDLREALFSGRDAADGRFRQMLARYHDRGLDLFVGSGTENRAGTGEIPTGNNVSLFWRISDRGLVDGQPGQVTEPPVTGLLDAMNALHLIGDLADRHNLSDRHNHAAKAGNERTTTGASG</sequence>
<protein>
    <submittedName>
        <fullName evidence="1">Uncharacterized protein</fullName>
    </submittedName>
</protein>
<dbReference type="Proteomes" id="UP000199013">
    <property type="component" value="Unassembled WGS sequence"/>
</dbReference>
<gene>
    <name evidence="1" type="ORF">FDG2_6007</name>
</gene>
<reference evidence="2" key="1">
    <citation type="submission" date="2016-02" db="EMBL/GenBank/DDBJ databases">
        <authorList>
            <person name="Wibberg D."/>
        </authorList>
    </citation>
    <scope>NUCLEOTIDE SEQUENCE [LARGE SCALE GENOMIC DNA]</scope>
</reference>
<name>A0A1C3PG43_9ACTN</name>
<accession>A0A1C3PG43</accession>
<dbReference type="EMBL" id="FLUV01002482">
    <property type="protein sequence ID" value="SBW28794.1"/>
    <property type="molecule type" value="Genomic_DNA"/>
</dbReference>
<proteinExistence type="predicted"/>
<keyword evidence="2" id="KW-1185">Reference proteome</keyword>
<organism evidence="1 2">
    <name type="scientific">Candidatus Protofrankia californiensis</name>
    <dbReference type="NCBI Taxonomy" id="1839754"/>
    <lineage>
        <taxon>Bacteria</taxon>
        <taxon>Bacillati</taxon>
        <taxon>Actinomycetota</taxon>
        <taxon>Actinomycetes</taxon>
        <taxon>Frankiales</taxon>
        <taxon>Frankiaceae</taxon>
        <taxon>Protofrankia</taxon>
    </lineage>
</organism>
<evidence type="ECO:0000313" key="2">
    <source>
        <dbReference type="Proteomes" id="UP000199013"/>
    </source>
</evidence>
<dbReference type="AlphaFoldDB" id="A0A1C3PG43"/>